<dbReference type="InterPro" id="IPR002318">
    <property type="entry name" value="Ala-tRNA-lgiase_IIc"/>
</dbReference>
<evidence type="ECO:0000256" key="10">
    <source>
        <dbReference type="ARBA" id="ARBA00022917"/>
    </source>
</evidence>
<dbReference type="SUPFAM" id="SSF55186">
    <property type="entry name" value="ThrRS/AlaRS common domain"/>
    <property type="match status" value="1"/>
</dbReference>
<dbReference type="GO" id="GO:0004813">
    <property type="term" value="F:alanine-tRNA ligase activity"/>
    <property type="evidence" value="ECO:0007669"/>
    <property type="project" value="UniProtKB-UniRule"/>
</dbReference>
<evidence type="ECO:0000256" key="8">
    <source>
        <dbReference type="ARBA" id="ARBA00022840"/>
    </source>
</evidence>
<dbReference type="Pfam" id="PF02272">
    <property type="entry name" value="DHHA1"/>
    <property type="match status" value="1"/>
</dbReference>
<keyword evidence="9 14" id="KW-0694">RNA-binding</keyword>
<dbReference type="FunFam" id="3.30.930.10:FF:000046">
    <property type="entry name" value="Alanine--tRNA ligase"/>
    <property type="match status" value="1"/>
</dbReference>
<comment type="caution">
    <text evidence="17">The sequence shown here is derived from an EMBL/GenBank/DDBJ whole genome shotgun (WGS) entry which is preliminary data.</text>
</comment>
<dbReference type="PRINTS" id="PR00980">
    <property type="entry name" value="TRNASYNTHALA"/>
</dbReference>
<dbReference type="InterPro" id="IPR018162">
    <property type="entry name" value="Ala-tRNA-ligase_IIc_anticod-bd"/>
</dbReference>
<evidence type="ECO:0000256" key="11">
    <source>
        <dbReference type="ARBA" id="ARBA00023146"/>
    </source>
</evidence>
<proteinExistence type="inferred from homology"/>
<dbReference type="Gene3D" id="3.30.930.10">
    <property type="entry name" value="Bira Bifunctional Protein, Domain 2"/>
    <property type="match status" value="1"/>
</dbReference>
<protein>
    <recommendedName>
        <fullName evidence="14">Alanine--tRNA ligase</fullName>
        <ecNumber evidence="14">6.1.1.7</ecNumber>
    </recommendedName>
    <alternativeName>
        <fullName evidence="14">Alanyl-tRNA synthetase</fullName>
        <shortName evidence="14">AlaRS</shortName>
    </alternativeName>
</protein>
<feature type="binding site" evidence="14">
    <location>
        <position position="569"/>
    </location>
    <ligand>
        <name>Zn(2+)</name>
        <dbReference type="ChEBI" id="CHEBI:29105"/>
    </ligand>
</feature>
<dbReference type="GO" id="GO:0006419">
    <property type="term" value="P:alanyl-tRNA aminoacylation"/>
    <property type="evidence" value="ECO:0007669"/>
    <property type="project" value="UniProtKB-UniRule"/>
</dbReference>
<dbReference type="Pfam" id="PF01411">
    <property type="entry name" value="tRNA-synt_2c"/>
    <property type="match status" value="1"/>
</dbReference>
<dbReference type="Gene3D" id="2.40.30.130">
    <property type="match status" value="1"/>
</dbReference>
<dbReference type="InterPro" id="IPR050058">
    <property type="entry name" value="Ala-tRNA_ligase"/>
</dbReference>
<keyword evidence="2 14" id="KW-0963">Cytoplasm</keyword>
<evidence type="ECO:0000259" key="16">
    <source>
        <dbReference type="PROSITE" id="PS50860"/>
    </source>
</evidence>
<dbReference type="PANTHER" id="PTHR11777:SF9">
    <property type="entry name" value="ALANINE--TRNA LIGASE, CYTOPLASMIC"/>
    <property type="match status" value="1"/>
</dbReference>
<dbReference type="Pfam" id="PF07973">
    <property type="entry name" value="tRNA_SAD"/>
    <property type="match status" value="1"/>
</dbReference>
<evidence type="ECO:0000256" key="3">
    <source>
        <dbReference type="ARBA" id="ARBA00022555"/>
    </source>
</evidence>
<dbReference type="InterPro" id="IPR023033">
    <property type="entry name" value="Ala_tRNA_ligase_euk/bac"/>
</dbReference>
<dbReference type="GO" id="GO:0140096">
    <property type="term" value="F:catalytic activity, acting on a protein"/>
    <property type="evidence" value="ECO:0007669"/>
    <property type="project" value="UniProtKB-ARBA"/>
</dbReference>
<dbReference type="CDD" id="cd00673">
    <property type="entry name" value="AlaRS_core"/>
    <property type="match status" value="1"/>
</dbReference>
<comment type="similarity">
    <text evidence="1 14">Belongs to the class-II aminoacyl-tRNA synthetase family.</text>
</comment>
<dbReference type="FunFam" id="3.10.310.40:FF:000001">
    <property type="entry name" value="Alanine--tRNA ligase"/>
    <property type="match status" value="1"/>
</dbReference>
<dbReference type="GO" id="GO:0005829">
    <property type="term" value="C:cytosol"/>
    <property type="evidence" value="ECO:0007669"/>
    <property type="project" value="TreeGrafter"/>
</dbReference>
<feature type="coiled-coil region" evidence="15">
    <location>
        <begin position="416"/>
        <end position="443"/>
    </location>
</feature>
<dbReference type="GO" id="GO:0005524">
    <property type="term" value="F:ATP binding"/>
    <property type="evidence" value="ECO:0007669"/>
    <property type="project" value="UniProtKB-UniRule"/>
</dbReference>
<reference evidence="17 18" key="1">
    <citation type="submission" date="2018-10" db="EMBL/GenBank/DDBJ databases">
        <title>Genomic Encyclopedia of Type Strains, Phase IV (KMG-IV): sequencing the most valuable type-strain genomes for metagenomic binning, comparative biology and taxonomic classification.</title>
        <authorList>
            <person name="Goeker M."/>
        </authorList>
    </citation>
    <scope>NUCLEOTIDE SEQUENCE [LARGE SCALE GENOMIC DNA]</scope>
    <source>
        <strain evidence="17 18">DSM 22653</strain>
    </source>
</reference>
<evidence type="ECO:0000256" key="13">
    <source>
        <dbReference type="ARBA" id="ARBA00048300"/>
    </source>
</evidence>
<dbReference type="GO" id="GO:0002161">
    <property type="term" value="F:aminoacyl-tRNA deacylase activity"/>
    <property type="evidence" value="ECO:0007669"/>
    <property type="project" value="TreeGrafter"/>
</dbReference>
<keyword evidence="15" id="KW-0175">Coiled coil</keyword>
<evidence type="ECO:0000256" key="5">
    <source>
        <dbReference type="ARBA" id="ARBA00022723"/>
    </source>
</evidence>
<keyword evidence="3 14" id="KW-0820">tRNA-binding</keyword>
<dbReference type="AlphaFoldDB" id="A0A660L7X1"/>
<dbReference type="PANTHER" id="PTHR11777">
    <property type="entry name" value="ALANYL-TRNA SYNTHETASE"/>
    <property type="match status" value="1"/>
</dbReference>
<dbReference type="EC" id="6.1.1.7" evidence="14"/>
<name>A0A660L7X1_9BACL</name>
<evidence type="ECO:0000256" key="7">
    <source>
        <dbReference type="ARBA" id="ARBA00022833"/>
    </source>
</evidence>
<evidence type="ECO:0000256" key="9">
    <source>
        <dbReference type="ARBA" id="ARBA00022884"/>
    </source>
</evidence>
<dbReference type="Gene3D" id="3.30.54.20">
    <property type="match status" value="1"/>
</dbReference>
<dbReference type="SMART" id="SM00863">
    <property type="entry name" value="tRNA_SAD"/>
    <property type="match status" value="1"/>
</dbReference>
<dbReference type="NCBIfam" id="TIGR00344">
    <property type="entry name" value="alaS"/>
    <property type="match status" value="1"/>
</dbReference>
<keyword evidence="8 14" id="KW-0067">ATP-binding</keyword>
<dbReference type="HAMAP" id="MF_00036_B">
    <property type="entry name" value="Ala_tRNA_synth_B"/>
    <property type="match status" value="1"/>
</dbReference>
<evidence type="ECO:0000256" key="6">
    <source>
        <dbReference type="ARBA" id="ARBA00022741"/>
    </source>
</evidence>
<evidence type="ECO:0000256" key="2">
    <source>
        <dbReference type="ARBA" id="ARBA00022490"/>
    </source>
</evidence>
<dbReference type="GO" id="GO:0000049">
    <property type="term" value="F:tRNA binding"/>
    <property type="evidence" value="ECO:0007669"/>
    <property type="project" value="UniProtKB-KW"/>
</dbReference>
<dbReference type="InterPro" id="IPR012947">
    <property type="entry name" value="tRNA_SAD"/>
</dbReference>
<feature type="domain" description="Alanyl-transfer RNA synthetases family profile" evidence="16">
    <location>
        <begin position="1"/>
        <end position="710"/>
    </location>
</feature>
<keyword evidence="7 14" id="KW-0862">Zinc</keyword>
<evidence type="ECO:0000256" key="15">
    <source>
        <dbReference type="SAM" id="Coils"/>
    </source>
</evidence>
<dbReference type="Gene3D" id="3.30.980.10">
    <property type="entry name" value="Threonyl-trna Synthetase, Chain A, domain 2"/>
    <property type="match status" value="1"/>
</dbReference>
<keyword evidence="6 14" id="KW-0547">Nucleotide-binding</keyword>
<gene>
    <name evidence="14" type="primary">alaS</name>
    <name evidence="17" type="ORF">C7438_0585</name>
</gene>
<feature type="binding site" evidence="14">
    <location>
        <position position="565"/>
    </location>
    <ligand>
        <name>Zn(2+)</name>
        <dbReference type="ChEBI" id="CHEBI:29105"/>
    </ligand>
</feature>
<evidence type="ECO:0000313" key="18">
    <source>
        <dbReference type="Proteomes" id="UP000267019"/>
    </source>
</evidence>
<keyword evidence="4 14" id="KW-0436">Ligase</keyword>
<evidence type="ECO:0000313" key="17">
    <source>
        <dbReference type="EMBL" id="RKQ88932.1"/>
    </source>
</evidence>
<dbReference type="InterPro" id="IPR003156">
    <property type="entry name" value="DHHA1_dom"/>
</dbReference>
<comment type="cofactor">
    <cofactor evidence="14">
        <name>Zn(2+)</name>
        <dbReference type="ChEBI" id="CHEBI:29105"/>
    </cofactor>
    <text evidence="14">Binds 1 zinc ion per subunit.</text>
</comment>
<evidence type="ECO:0000256" key="12">
    <source>
        <dbReference type="ARBA" id="ARBA00024779"/>
    </source>
</evidence>
<accession>A0A660L7X1</accession>
<dbReference type="OrthoDB" id="9803884at2"/>
<keyword evidence="18" id="KW-1185">Reference proteome</keyword>
<keyword evidence="10 14" id="KW-0648">Protein biosynthesis</keyword>
<dbReference type="InterPro" id="IPR018163">
    <property type="entry name" value="Thr/Ala-tRNA-synth_IIc_edit"/>
</dbReference>
<dbReference type="Proteomes" id="UP000267019">
    <property type="component" value="Unassembled WGS sequence"/>
</dbReference>
<dbReference type="Gene3D" id="3.10.310.40">
    <property type="match status" value="1"/>
</dbReference>
<evidence type="ECO:0000256" key="1">
    <source>
        <dbReference type="ARBA" id="ARBA00008226"/>
    </source>
</evidence>
<feature type="binding site" evidence="14">
    <location>
        <position position="671"/>
    </location>
    <ligand>
        <name>Zn(2+)</name>
        <dbReference type="ChEBI" id="CHEBI:29105"/>
    </ligand>
</feature>
<dbReference type="GO" id="GO:0008270">
    <property type="term" value="F:zinc ion binding"/>
    <property type="evidence" value="ECO:0007669"/>
    <property type="project" value="UniProtKB-UniRule"/>
</dbReference>
<dbReference type="SUPFAM" id="SSF50447">
    <property type="entry name" value="Translation proteins"/>
    <property type="match status" value="1"/>
</dbReference>
<dbReference type="GO" id="GO:0016740">
    <property type="term" value="F:transferase activity"/>
    <property type="evidence" value="ECO:0007669"/>
    <property type="project" value="UniProtKB-ARBA"/>
</dbReference>
<sequence length="886" mass="99200">MRSSEIRAKFLEFFREKDHLILPSAPLIPQDDPSLLFINSGVATLKKYFDGREAPPSRRLASAQKSIRTNDIEQVGKTSRHHTFFEMLGNFSIGDYFKREAIHWAWEFLTDPRWIGFPPERLSVTIHPEDEEAYAIWHGEIGLPDERIIRLEGNFWDIGEGPSGPNSEIFFDRGPAFGDDPNDPELYPGGENERYIEIWNLVFSQFNHNPDGTYTPLPSKNIDTGMGLERMAAILQGGRTNFDTDLFLPIIRGTEDLSGRRYGSSPEADVAFRVIADHVRTLAFAIGDGALPSNEGRGYVLRRLLRRAMRYGRNLGLDRPFLYEITPIVGEIMGDVYPEVREKARFIQEVVREEEERFLSRLDAGIKLLEKYVARARAEGRNELTGEEAFTLYDTYGFPFDLTLDYAQEAGLAVDRAGFEERLEEQRERARRARGEVDSMQVQGGDLLALDVESRFVGYETLEVPRARVEAVFDREGRRVRVLEAGEEGEIVLHETPFYAESGGQIGDRGVLEGDFGFAIVTDVRKAPRGQHLHRVSVRLGRLRVGDVVRAKVDEGSRRDIMRHHTATHLLHAALRHILGTHVVQAGSYVGDAYLRFDFTHPRPLTREERRAVEDWVNEQIWRALPVNTFLKPLEEARAMGAMALFGEKYGEIVRVVEIPTASLELCGGTHVANTQEILLFKIVSETGIGSGVRRIEAVAGPHAYRFTNERLALLEAVADRLEVGVEEILPRLEALAEERKTWEREREALLGRWARLVAAGLLERAETLVSPALDGERVELVTGVVDVPDADALRIVLDAVKEGVSGRGRPYAIALGATPGPNRVNLLLSFSPELVARGFDAGKRVREMAKFVGGGGGGRPDLGQAGGRDPSGLAEALRSVRTWFA</sequence>
<feature type="binding site" evidence="14">
    <location>
        <position position="667"/>
    </location>
    <ligand>
        <name>Zn(2+)</name>
        <dbReference type="ChEBI" id="CHEBI:29105"/>
    </ligand>
</feature>
<dbReference type="InterPro" id="IPR009000">
    <property type="entry name" value="Transl_B-barrel_sf"/>
</dbReference>
<dbReference type="SUPFAM" id="SSF55681">
    <property type="entry name" value="Class II aaRS and biotin synthetases"/>
    <property type="match status" value="1"/>
</dbReference>
<comment type="catalytic activity">
    <reaction evidence="13 14">
        <text>tRNA(Ala) + L-alanine + ATP = L-alanyl-tRNA(Ala) + AMP + diphosphate</text>
        <dbReference type="Rhea" id="RHEA:12540"/>
        <dbReference type="Rhea" id="RHEA-COMP:9657"/>
        <dbReference type="Rhea" id="RHEA-COMP:9923"/>
        <dbReference type="ChEBI" id="CHEBI:30616"/>
        <dbReference type="ChEBI" id="CHEBI:33019"/>
        <dbReference type="ChEBI" id="CHEBI:57972"/>
        <dbReference type="ChEBI" id="CHEBI:78442"/>
        <dbReference type="ChEBI" id="CHEBI:78497"/>
        <dbReference type="ChEBI" id="CHEBI:456215"/>
        <dbReference type="EC" id="6.1.1.7"/>
    </reaction>
</comment>
<dbReference type="FunFam" id="3.30.54.20:FF:000001">
    <property type="entry name" value="Alanine--tRNA ligase"/>
    <property type="match status" value="1"/>
</dbReference>
<dbReference type="SUPFAM" id="SSF101353">
    <property type="entry name" value="Putative anticodon-binding domain of alanyl-tRNA synthetase (AlaRS)"/>
    <property type="match status" value="1"/>
</dbReference>
<comment type="domain">
    <text evidence="14">Consists of three domains; the N-terminal catalytic domain, the editing domain and the C-terminal C-Ala domain. The editing domain removes incorrectly charged amino acids, while the C-Ala domain, along with tRNA(Ala), serves as a bridge to cooperatively bring together the editing and aminoacylation centers thus stimulating deacylation of misacylated tRNAs.</text>
</comment>
<dbReference type="InterPro" id="IPR045864">
    <property type="entry name" value="aa-tRNA-synth_II/BPL/LPL"/>
</dbReference>
<dbReference type="InterPro" id="IPR018164">
    <property type="entry name" value="Ala-tRNA-synth_IIc_N"/>
</dbReference>
<dbReference type="EMBL" id="RBIJ01000001">
    <property type="protein sequence ID" value="RKQ88932.1"/>
    <property type="molecule type" value="Genomic_DNA"/>
</dbReference>
<dbReference type="PROSITE" id="PS50860">
    <property type="entry name" value="AA_TRNA_LIGASE_II_ALA"/>
    <property type="match status" value="1"/>
</dbReference>
<evidence type="ECO:0000256" key="4">
    <source>
        <dbReference type="ARBA" id="ARBA00022598"/>
    </source>
</evidence>
<dbReference type="FunFam" id="3.30.980.10:FF:000004">
    <property type="entry name" value="Alanine--tRNA ligase, cytoplasmic"/>
    <property type="match status" value="1"/>
</dbReference>
<evidence type="ECO:0000256" key="14">
    <source>
        <dbReference type="HAMAP-Rule" id="MF_00036"/>
    </source>
</evidence>
<comment type="subcellular location">
    <subcellularLocation>
        <location evidence="14">Cytoplasm</location>
    </subcellularLocation>
</comment>
<keyword evidence="5 14" id="KW-0479">Metal-binding</keyword>
<comment type="function">
    <text evidence="12 14">Catalyzes the attachment of alanine to tRNA(Ala) in a two-step reaction: alanine is first activated by ATP to form Ala-AMP and then transferred to the acceptor end of tRNA(Ala). Also edits incorrectly charged Ser-tRNA(Ala) and Gly-tRNA(Ala) via its editing domain.</text>
</comment>
<dbReference type="InterPro" id="IPR018165">
    <property type="entry name" value="Ala-tRNA-synth_IIc_core"/>
</dbReference>
<keyword evidence="11 14" id="KW-0030">Aminoacyl-tRNA synthetase</keyword>
<organism evidence="17 18">
    <name type="scientific">Brockia lithotrophica</name>
    <dbReference type="NCBI Taxonomy" id="933949"/>
    <lineage>
        <taxon>Bacteria</taxon>
        <taxon>Bacillati</taxon>
        <taxon>Bacillota</taxon>
        <taxon>Bacilli</taxon>
        <taxon>Bacillales</taxon>
        <taxon>Bacillales Family X. Incertae Sedis</taxon>
        <taxon>Brockia</taxon>
    </lineage>
</organism>